<evidence type="ECO:0000313" key="3">
    <source>
        <dbReference type="Proteomes" id="UP001295684"/>
    </source>
</evidence>
<dbReference type="Proteomes" id="UP001295684">
    <property type="component" value="Unassembled WGS sequence"/>
</dbReference>
<dbReference type="GO" id="GO:0006355">
    <property type="term" value="P:regulation of DNA-templated transcription"/>
    <property type="evidence" value="ECO:0007669"/>
    <property type="project" value="InterPro"/>
</dbReference>
<dbReference type="Pfam" id="PF10551">
    <property type="entry name" value="MULE"/>
    <property type="match status" value="1"/>
</dbReference>
<comment type="caution">
    <text evidence="2">The sequence shown here is derived from an EMBL/GenBank/DDBJ whole genome shotgun (WGS) entry which is preliminary data.</text>
</comment>
<proteinExistence type="predicted"/>
<protein>
    <recommendedName>
        <fullName evidence="1">MULE transposase domain-containing protein</fullName>
    </recommendedName>
</protein>
<evidence type="ECO:0000259" key="1">
    <source>
        <dbReference type="Pfam" id="PF10551"/>
    </source>
</evidence>
<accession>A0AAD1Y681</accession>
<name>A0AAD1Y681_EUPCR</name>
<dbReference type="AlphaFoldDB" id="A0AAD1Y681"/>
<organism evidence="2 3">
    <name type="scientific">Euplotes crassus</name>
    <dbReference type="NCBI Taxonomy" id="5936"/>
    <lineage>
        <taxon>Eukaryota</taxon>
        <taxon>Sar</taxon>
        <taxon>Alveolata</taxon>
        <taxon>Ciliophora</taxon>
        <taxon>Intramacronucleata</taxon>
        <taxon>Spirotrichea</taxon>
        <taxon>Hypotrichia</taxon>
        <taxon>Euplotida</taxon>
        <taxon>Euplotidae</taxon>
        <taxon>Moneuplotes</taxon>
    </lineage>
</organism>
<gene>
    <name evidence="2" type="ORF">ECRASSUSDP1_LOCUS27102</name>
</gene>
<dbReference type="InterPro" id="IPR018289">
    <property type="entry name" value="MULE_transposase_dom"/>
</dbReference>
<dbReference type="EMBL" id="CAMPGE010027955">
    <property type="protein sequence ID" value="CAI2385530.1"/>
    <property type="molecule type" value="Genomic_DNA"/>
</dbReference>
<reference evidence="2" key="1">
    <citation type="submission" date="2023-07" db="EMBL/GenBank/DDBJ databases">
        <authorList>
            <consortium name="AG Swart"/>
            <person name="Singh M."/>
            <person name="Singh A."/>
            <person name="Seah K."/>
            <person name="Emmerich C."/>
        </authorList>
    </citation>
    <scope>NUCLEOTIDE SEQUENCE</scope>
    <source>
        <strain evidence="2">DP1</strain>
    </source>
</reference>
<sequence length="720" mass="85190">MSQGKENIEEIASATKEEPLKKEEITLYKEEPLKKEDIILDKEEPLKKEEITLDKEALFMKEEPLKKEDPLNMEEFHTTIDLLGDTQSDTELKKEEELTIIDCDQFLQQSLNKRDLKRVKKRTEARLTLAEAKDYNNLLETRTTQLQKSLNNQVNLSNDTRYTVDLMKFPIEFKTEEEALKKYNEIGLLQKIQFKVINRSKENDKIMRFTLCCYKRKTVTKKIDLGLQLKEVECGNCPVAVRFRWIPRKKMYIRRLSGLKMIHNHPLDVKERHYTHNELIQREVKMLLNSHIPVANIRNILNTKFNATLRYSDIYGIVKGFQNGSKNIGDKLKTDFQRLLELLEELRGKDPLTQYEFEFEDDEDEDGDENGSKIPCEINRILIMTGSMRKLYEQYHDVIFMDATYKTNKHDMPLTVITGIDNEGRNTVLAYALLKKEDKEAYIWLMQTFLKFVEYNEPGIILTDFDPSMCHGIERTFEKTTHLLCQWHVMNNFKRHFLYLQKKKGFGPKNLYQKIINLIYTPSAKEFQEIQEVLFSPTNDDIGDEKLQYLRQMFAIKEKWAEAFCPIEFNAATHTISRGESVNSQIKNRVFAKSSMCDIFRLFQELEDRSINKIITYYRTHQREIYHHPLLKGMYEYYSSYAFKFMLYEYMMSHECETKKLVADDTEGMVATKIVNAQQTQNGQYMIREIRDREKYMVTLTDCCAKWRAVLKARMNLKVS</sequence>
<dbReference type="PANTHER" id="PTHR31669:SF251">
    <property type="entry name" value="PROTEIN FAR1-RELATED SEQUENCE"/>
    <property type="match status" value="1"/>
</dbReference>
<dbReference type="PANTHER" id="PTHR31669">
    <property type="entry name" value="PROTEIN FAR1-RELATED SEQUENCE 10-RELATED"/>
    <property type="match status" value="1"/>
</dbReference>
<evidence type="ECO:0000313" key="2">
    <source>
        <dbReference type="EMBL" id="CAI2385530.1"/>
    </source>
</evidence>
<dbReference type="InterPro" id="IPR031052">
    <property type="entry name" value="FHY3/FAR1"/>
</dbReference>
<feature type="domain" description="MULE transposase" evidence="1">
    <location>
        <begin position="398"/>
        <end position="492"/>
    </location>
</feature>
<keyword evidence="3" id="KW-1185">Reference proteome</keyword>